<feature type="chain" id="PRO_5005196325" description="VWFA domain-containing protein" evidence="2">
    <location>
        <begin position="23"/>
        <end position="667"/>
    </location>
</feature>
<dbReference type="InterPro" id="IPR002035">
    <property type="entry name" value="VWF_A"/>
</dbReference>
<dbReference type="InterPro" id="IPR052969">
    <property type="entry name" value="Thr-specific_kinase-like"/>
</dbReference>
<dbReference type="Gene3D" id="3.40.50.410">
    <property type="entry name" value="von Willebrand factor, type A domain"/>
    <property type="match status" value="1"/>
</dbReference>
<dbReference type="GO" id="GO:0004674">
    <property type="term" value="F:protein serine/threonine kinase activity"/>
    <property type="evidence" value="ECO:0007669"/>
    <property type="project" value="TreeGrafter"/>
</dbReference>
<dbReference type="PROSITE" id="PS50234">
    <property type="entry name" value="VWFA"/>
    <property type="match status" value="1"/>
</dbReference>
<dbReference type="PANTHER" id="PTHR47763:SF1">
    <property type="entry name" value="DUF659 DOMAIN-CONTAINING PROTEIN"/>
    <property type="match status" value="1"/>
</dbReference>
<evidence type="ECO:0000313" key="4">
    <source>
        <dbReference type="EMBL" id="CRL64980.1"/>
    </source>
</evidence>
<dbReference type="EMBL" id="CVRY01000007">
    <property type="protein sequence ID" value="CRL64980.1"/>
    <property type="molecule type" value="Genomic_DNA"/>
</dbReference>
<organism evidence="4 5">
    <name type="scientific">Proteus penneri</name>
    <dbReference type="NCBI Taxonomy" id="102862"/>
    <lineage>
        <taxon>Bacteria</taxon>
        <taxon>Pseudomonadati</taxon>
        <taxon>Pseudomonadota</taxon>
        <taxon>Gammaproteobacteria</taxon>
        <taxon>Enterobacterales</taxon>
        <taxon>Morganellaceae</taxon>
        <taxon>Proteus</taxon>
    </lineage>
</organism>
<dbReference type="Pfam" id="PF00092">
    <property type="entry name" value="VWA"/>
    <property type="match status" value="1"/>
</dbReference>
<dbReference type="SUPFAM" id="SSF53300">
    <property type="entry name" value="vWA-like"/>
    <property type="match status" value="1"/>
</dbReference>
<proteinExistence type="predicted"/>
<dbReference type="InterPro" id="IPR036465">
    <property type="entry name" value="vWFA_dom_sf"/>
</dbReference>
<evidence type="ECO:0000313" key="5">
    <source>
        <dbReference type="Proteomes" id="UP000183920"/>
    </source>
</evidence>
<feature type="domain" description="VWFA" evidence="3">
    <location>
        <begin position="238"/>
        <end position="443"/>
    </location>
</feature>
<accession>A0A0G4QGV9</accession>
<name>A0A0G4QGV9_9GAMM</name>
<dbReference type="GO" id="GO:0005737">
    <property type="term" value="C:cytoplasm"/>
    <property type="evidence" value="ECO:0007669"/>
    <property type="project" value="TreeGrafter"/>
</dbReference>
<dbReference type="SMART" id="SM00327">
    <property type="entry name" value="VWA"/>
    <property type="match status" value="1"/>
</dbReference>
<evidence type="ECO:0000256" key="1">
    <source>
        <dbReference type="SAM" id="MobiDB-lite"/>
    </source>
</evidence>
<evidence type="ECO:0000259" key="3">
    <source>
        <dbReference type="PROSITE" id="PS50234"/>
    </source>
</evidence>
<reference evidence="5" key="1">
    <citation type="submission" date="2015-06" db="EMBL/GenBank/DDBJ databases">
        <authorList>
            <person name="Urmite Genomes"/>
        </authorList>
    </citation>
    <scope>NUCLEOTIDE SEQUENCE [LARGE SCALE GENOMIC DNA]</scope>
    <source>
        <strain evidence="5">CSUR P1867</strain>
    </source>
</reference>
<dbReference type="PANTHER" id="PTHR47763">
    <property type="entry name" value="ALPHA-PROTEIN KINASE VWKA"/>
    <property type="match status" value="1"/>
</dbReference>
<feature type="compositionally biased region" description="Low complexity" evidence="1">
    <location>
        <begin position="208"/>
        <end position="222"/>
    </location>
</feature>
<feature type="region of interest" description="Disordered" evidence="1">
    <location>
        <begin position="201"/>
        <end position="228"/>
    </location>
</feature>
<feature type="signal peptide" evidence="2">
    <location>
        <begin position="1"/>
        <end position="22"/>
    </location>
</feature>
<gene>
    <name evidence="4" type="ORF">BN1804_03274</name>
</gene>
<protein>
    <recommendedName>
        <fullName evidence="3">VWFA domain-containing protein</fullName>
    </recommendedName>
</protein>
<dbReference type="AlphaFoldDB" id="A0A0G4QGV9"/>
<dbReference type="RefSeq" id="WP_072064943.1">
    <property type="nucleotide sequence ID" value="NZ_CVRY01000007.1"/>
</dbReference>
<sequence length="667" mass="74284" precursor="true">MKKAHWLTLILSGLILTAPAIAEEKKPLLQEGKKTLYQRVLTYPGCQVADTIGAAGKEQPAFSRFYVYQRQKQGTNEWLQVGPDSLGHISGWMNASCTSEWKMQLTLAFTNPAGRNPMLFFKDKQTVEGLLESPTPEKQYQPFLADIKNQKVNPAILAKEPDYMIDQKSNFYLLPVLGSDEVFTDAGYKVRVLNVASVSSQTKDSKDAQNTNATANNTKPATPDSKDADNMMQGFSAAVVFVIDSTISMDPYIDRTKEAIQKVYTQIEKDNMLDKVKFGLVAFRSNIKAVPALEYDSKMFVNPNDVKDGPDFLNKVKELRQAKVSSSRFDEDAYAGVMQALDDVDWTRFGARYVILITDAGALTGDDPLSSTKLDAEQIRQEAAYRGVALYTLHLKTPSGAKNHASAQTQYEALTLNPFLHKSLYYPINSGDVNSFGRMVDSLATAVTTQIQTAYRGEATVGSALNADPTYGKDKETDTLLSDAYDLGYAMRLAYLGEKQGTKAPPVFKAWISDRDLLQQNIPTTEVQVLLTKSELSDLSDVMKKIVNAANEGLISPDNMFADLRSIAATMGNDPNQIKQGSATKLGEMGLLGEYIENLPYLSEVLGLDEETWKSWDGLEQEKFIRRLNTKLQYYQRYNEDVDRWISLAPQSDPRDHVYPVPLENLP</sequence>
<dbReference type="Proteomes" id="UP000183920">
    <property type="component" value="Unassembled WGS sequence"/>
</dbReference>
<dbReference type="CDD" id="cd00198">
    <property type="entry name" value="vWFA"/>
    <property type="match status" value="1"/>
</dbReference>
<keyword evidence="2" id="KW-0732">Signal</keyword>
<evidence type="ECO:0000256" key="2">
    <source>
        <dbReference type="SAM" id="SignalP"/>
    </source>
</evidence>